<gene>
    <name evidence="2" type="ORF">GCM10007298_37530</name>
</gene>
<keyword evidence="3" id="KW-1185">Reference proteome</keyword>
<protein>
    <recommendedName>
        <fullName evidence="4">DUF2017 domain-containing protein</fullName>
    </recommendedName>
</protein>
<evidence type="ECO:0008006" key="4">
    <source>
        <dbReference type="Google" id="ProtNLM"/>
    </source>
</evidence>
<dbReference type="InterPro" id="IPR018561">
    <property type="entry name" value="AosR"/>
</dbReference>
<evidence type="ECO:0000256" key="1">
    <source>
        <dbReference type="SAM" id="MobiDB-lite"/>
    </source>
</evidence>
<sequence>MQNWRRRGRGSSIRITTRLDAHESELIASLVTSMTELLDERSDSAPTDDLSAITGIETGHSTPPDDATLGRLLPDFHRPDQDRELGADTVNGDLNGALRSVHEPHIIAAKSEAAQTVLATLPPGGGDVSLTPAQAEQWLTAVNDVRLALGAMLGVTENTPDQLPSDDPQAAHLDVYHWLTVVQELLVVALMGK</sequence>
<evidence type="ECO:0000313" key="3">
    <source>
        <dbReference type="Proteomes" id="UP000632454"/>
    </source>
</evidence>
<dbReference type="Pfam" id="PF09438">
    <property type="entry name" value="DUF2017"/>
    <property type="match status" value="1"/>
</dbReference>
<evidence type="ECO:0000313" key="2">
    <source>
        <dbReference type="EMBL" id="GGF38318.1"/>
    </source>
</evidence>
<dbReference type="Proteomes" id="UP000632454">
    <property type="component" value="Unassembled WGS sequence"/>
</dbReference>
<organism evidence="2 3">
    <name type="scientific">Williamsia phyllosphaerae</name>
    <dbReference type="NCBI Taxonomy" id="885042"/>
    <lineage>
        <taxon>Bacteria</taxon>
        <taxon>Bacillati</taxon>
        <taxon>Actinomycetota</taxon>
        <taxon>Actinomycetes</taxon>
        <taxon>Mycobacteriales</taxon>
        <taxon>Nocardiaceae</taxon>
        <taxon>Williamsia</taxon>
    </lineage>
</organism>
<accession>A0ABQ1V6N6</accession>
<name>A0ABQ1V6N6_9NOCA</name>
<reference evidence="3" key="1">
    <citation type="journal article" date="2019" name="Int. J. Syst. Evol. Microbiol.">
        <title>The Global Catalogue of Microorganisms (GCM) 10K type strain sequencing project: providing services to taxonomists for standard genome sequencing and annotation.</title>
        <authorList>
            <consortium name="The Broad Institute Genomics Platform"/>
            <consortium name="The Broad Institute Genome Sequencing Center for Infectious Disease"/>
            <person name="Wu L."/>
            <person name="Ma J."/>
        </authorList>
    </citation>
    <scope>NUCLEOTIDE SEQUENCE [LARGE SCALE GENOMIC DNA]</scope>
    <source>
        <strain evidence="3">CCM 7855</strain>
    </source>
</reference>
<proteinExistence type="predicted"/>
<dbReference type="EMBL" id="BMCS01000003">
    <property type="protein sequence ID" value="GGF38318.1"/>
    <property type="molecule type" value="Genomic_DNA"/>
</dbReference>
<feature type="region of interest" description="Disordered" evidence="1">
    <location>
        <begin position="41"/>
        <end position="67"/>
    </location>
</feature>
<comment type="caution">
    <text evidence="2">The sequence shown here is derived from an EMBL/GenBank/DDBJ whole genome shotgun (WGS) entry which is preliminary data.</text>
</comment>
<dbReference type="RefSeq" id="WP_188491824.1">
    <property type="nucleotide sequence ID" value="NZ_BMCS01000003.1"/>
</dbReference>